<accession>A0AA35G9K3</accession>
<dbReference type="EMBL" id="AP025628">
    <property type="protein sequence ID" value="BDG60379.1"/>
    <property type="molecule type" value="Genomic_DNA"/>
</dbReference>
<dbReference type="KEGG" id="cmic:caldi_14690"/>
<protein>
    <submittedName>
        <fullName evidence="2">Uncharacterized protein</fullName>
    </submittedName>
</protein>
<feature type="region of interest" description="Disordered" evidence="1">
    <location>
        <begin position="1"/>
        <end position="129"/>
    </location>
</feature>
<feature type="compositionally biased region" description="Polar residues" evidence="1">
    <location>
        <begin position="9"/>
        <end position="21"/>
    </location>
</feature>
<name>A0AA35G9K3_9FIRM</name>
<gene>
    <name evidence="2" type="ORF">caldi_14690</name>
</gene>
<feature type="compositionally biased region" description="Basic residues" evidence="1">
    <location>
        <begin position="79"/>
        <end position="100"/>
    </location>
</feature>
<evidence type="ECO:0000256" key="1">
    <source>
        <dbReference type="SAM" id="MobiDB-lite"/>
    </source>
</evidence>
<organism evidence="2 3">
    <name type="scientific">Caldinitratiruptor microaerophilus</name>
    <dbReference type="NCBI Taxonomy" id="671077"/>
    <lineage>
        <taxon>Bacteria</taxon>
        <taxon>Bacillati</taxon>
        <taxon>Bacillota</taxon>
        <taxon>Clostridia</taxon>
        <taxon>Eubacteriales</taxon>
        <taxon>Symbiobacteriaceae</taxon>
        <taxon>Caldinitratiruptor</taxon>
    </lineage>
</organism>
<dbReference type="Proteomes" id="UP001163687">
    <property type="component" value="Chromosome"/>
</dbReference>
<keyword evidence="3" id="KW-1185">Reference proteome</keyword>
<dbReference type="AlphaFoldDB" id="A0AA35G9K3"/>
<proteinExistence type="predicted"/>
<feature type="compositionally biased region" description="Low complexity" evidence="1">
    <location>
        <begin position="23"/>
        <end position="38"/>
    </location>
</feature>
<reference evidence="2" key="1">
    <citation type="submission" date="2022-03" db="EMBL/GenBank/DDBJ databases">
        <title>Complete genome sequence of Caldinitratiruptor microaerophilus.</title>
        <authorList>
            <person name="Mukaiyama R."/>
            <person name="Nishiyama T."/>
            <person name="Ueda K."/>
        </authorList>
    </citation>
    <scope>NUCLEOTIDE SEQUENCE</scope>
    <source>
        <strain evidence="2">JCM 16183</strain>
    </source>
</reference>
<evidence type="ECO:0000313" key="3">
    <source>
        <dbReference type="Proteomes" id="UP001163687"/>
    </source>
</evidence>
<sequence>MPIRARSCLTATSACPASRSRTASRCSPSSAGSSDATSDLYRPTVPRRPWPIRRTGWSGRTDPGPTTHVAAILGGKGSRLARSRRRRGSRPPSPPRRRPARGSPGCRRTLSCPGRRSPGPAPWRREAGPPGHEIVEVMCVLTRVRSVGIYISDQQRALEFYTRRSAAT</sequence>
<evidence type="ECO:0000313" key="2">
    <source>
        <dbReference type="EMBL" id="BDG60379.1"/>
    </source>
</evidence>